<gene>
    <name evidence="3" type="ORF">U0035_16260</name>
</gene>
<feature type="compositionally biased region" description="Gly residues" evidence="1">
    <location>
        <begin position="23"/>
        <end position="38"/>
    </location>
</feature>
<keyword evidence="4" id="KW-1185">Reference proteome</keyword>
<evidence type="ECO:0000256" key="1">
    <source>
        <dbReference type="SAM" id="MobiDB-lite"/>
    </source>
</evidence>
<dbReference type="EMBL" id="CP139960">
    <property type="protein sequence ID" value="WQD37223.1"/>
    <property type="molecule type" value="Genomic_DNA"/>
</dbReference>
<dbReference type="Proteomes" id="UP001325680">
    <property type="component" value="Chromosome"/>
</dbReference>
<sequence>MKRFLPLVITLFTLSTLHAQLGKGGGMGGGRPGGGDRPGGPPTGQFKNVPSGNFFIAELQDGTNITGSGVIKFKNDLATVEIKTPEGKELTYTPFQLKQLSRNAPGGMEVLINFDNKYWLSKLNKNVEQFYQAESEDELLFIKEKNKFRIATKEDIIGLVKENKDAYKQAKKGHVKKALLAYIGEPQPERNEFREMRENIDVEKAEKKKQLFNQ</sequence>
<feature type="signal peptide" evidence="2">
    <location>
        <begin position="1"/>
        <end position="19"/>
    </location>
</feature>
<dbReference type="RefSeq" id="WP_114793090.1">
    <property type="nucleotide sequence ID" value="NZ_CP139960.1"/>
</dbReference>
<organism evidence="3 4">
    <name type="scientific">Niabella yanshanensis</name>
    <dbReference type="NCBI Taxonomy" id="577386"/>
    <lineage>
        <taxon>Bacteria</taxon>
        <taxon>Pseudomonadati</taxon>
        <taxon>Bacteroidota</taxon>
        <taxon>Chitinophagia</taxon>
        <taxon>Chitinophagales</taxon>
        <taxon>Chitinophagaceae</taxon>
        <taxon>Niabella</taxon>
    </lineage>
</organism>
<evidence type="ECO:0008006" key="5">
    <source>
        <dbReference type="Google" id="ProtNLM"/>
    </source>
</evidence>
<feature type="chain" id="PRO_5046331136" description="DUF4369 domain-containing protein" evidence="2">
    <location>
        <begin position="20"/>
        <end position="214"/>
    </location>
</feature>
<keyword evidence="2" id="KW-0732">Signal</keyword>
<evidence type="ECO:0000256" key="2">
    <source>
        <dbReference type="SAM" id="SignalP"/>
    </source>
</evidence>
<reference evidence="3 4" key="1">
    <citation type="submission" date="2023-12" db="EMBL/GenBank/DDBJ databases">
        <title>Genome sequencing and assembly of bacterial species from a model synthetic community.</title>
        <authorList>
            <person name="Hogle S.L."/>
        </authorList>
    </citation>
    <scope>NUCLEOTIDE SEQUENCE [LARGE SCALE GENOMIC DNA]</scope>
    <source>
        <strain evidence="3 4">HAMBI_3031</strain>
    </source>
</reference>
<accession>A0ABZ0W1S4</accession>
<proteinExistence type="predicted"/>
<name>A0ABZ0W1S4_9BACT</name>
<evidence type="ECO:0000313" key="4">
    <source>
        <dbReference type="Proteomes" id="UP001325680"/>
    </source>
</evidence>
<evidence type="ECO:0000313" key="3">
    <source>
        <dbReference type="EMBL" id="WQD37223.1"/>
    </source>
</evidence>
<protein>
    <recommendedName>
        <fullName evidence="5">DUF4369 domain-containing protein</fullName>
    </recommendedName>
</protein>
<feature type="region of interest" description="Disordered" evidence="1">
    <location>
        <begin position="23"/>
        <end position="47"/>
    </location>
</feature>